<dbReference type="AlphaFoldDB" id="A0A1X6PCK8"/>
<reference evidence="2 3" key="1">
    <citation type="submission" date="2017-03" db="EMBL/GenBank/DDBJ databases">
        <title>WGS assembly of Porphyra umbilicalis.</title>
        <authorList>
            <person name="Brawley S.H."/>
            <person name="Blouin N.A."/>
            <person name="Ficko-Blean E."/>
            <person name="Wheeler G.L."/>
            <person name="Lohr M."/>
            <person name="Goodson H.V."/>
            <person name="Jenkins J.W."/>
            <person name="Blaby-Haas C.E."/>
            <person name="Helliwell K.E."/>
            <person name="Chan C."/>
            <person name="Marriage T."/>
            <person name="Bhattacharya D."/>
            <person name="Klein A.S."/>
            <person name="Badis Y."/>
            <person name="Brodie J."/>
            <person name="Cao Y."/>
            <person name="Collen J."/>
            <person name="Dittami S.M."/>
            <person name="Gachon C.M."/>
            <person name="Green B.R."/>
            <person name="Karpowicz S."/>
            <person name="Kim J.W."/>
            <person name="Kudahl U."/>
            <person name="Lin S."/>
            <person name="Michel G."/>
            <person name="Mittag M."/>
            <person name="Olson B.J."/>
            <person name="Pangilinan J."/>
            <person name="Peng Y."/>
            <person name="Qiu H."/>
            <person name="Shu S."/>
            <person name="Singer J.T."/>
            <person name="Smith A.G."/>
            <person name="Sprecher B.N."/>
            <person name="Wagner V."/>
            <person name="Wang W."/>
            <person name="Wang Z.-Y."/>
            <person name="Yan J."/>
            <person name="Yarish C."/>
            <person name="Zoeuner-Riek S."/>
            <person name="Zhuang Y."/>
            <person name="Zou Y."/>
            <person name="Lindquist E.A."/>
            <person name="Grimwood J."/>
            <person name="Barry K."/>
            <person name="Rokhsar D.S."/>
            <person name="Schmutz J."/>
            <person name="Stiller J.W."/>
            <person name="Grossman A.R."/>
            <person name="Prochnik S.E."/>
        </authorList>
    </citation>
    <scope>NUCLEOTIDE SEQUENCE [LARGE SCALE GENOMIC DNA]</scope>
    <source>
        <strain evidence="2">4086291</strain>
    </source>
</reference>
<evidence type="ECO:0000256" key="1">
    <source>
        <dbReference type="SAM" id="SignalP"/>
    </source>
</evidence>
<dbReference type="EMBL" id="KV918812">
    <property type="protein sequence ID" value="OSX78455.1"/>
    <property type="molecule type" value="Genomic_DNA"/>
</dbReference>
<evidence type="ECO:0000313" key="2">
    <source>
        <dbReference type="EMBL" id="OSX78455.1"/>
    </source>
</evidence>
<protein>
    <submittedName>
        <fullName evidence="2">Uncharacterized protein</fullName>
    </submittedName>
</protein>
<feature type="chain" id="PRO_5012439951" evidence="1">
    <location>
        <begin position="23"/>
        <end position="423"/>
    </location>
</feature>
<keyword evidence="1" id="KW-0732">Signal</keyword>
<dbReference type="Proteomes" id="UP000218209">
    <property type="component" value="Unassembled WGS sequence"/>
</dbReference>
<organism evidence="2 3">
    <name type="scientific">Porphyra umbilicalis</name>
    <name type="common">Purple laver</name>
    <name type="synonym">Red alga</name>
    <dbReference type="NCBI Taxonomy" id="2786"/>
    <lineage>
        <taxon>Eukaryota</taxon>
        <taxon>Rhodophyta</taxon>
        <taxon>Bangiophyceae</taxon>
        <taxon>Bangiales</taxon>
        <taxon>Bangiaceae</taxon>
        <taxon>Porphyra</taxon>
    </lineage>
</organism>
<proteinExistence type="predicted"/>
<name>A0A1X6PCK8_PORUM</name>
<sequence>MFPLRLTVALPLGLLLTTTVVGLSASITSFKASQPASAIRSVDSPTASSLYELLKATDRATEEETVPLYTVPEVIANATYPVCNGPDTAYDPLIDLWRASILRVCQEEAVTQSLACNQTVFACCRDLGTLAIRPSVTCHLGSGLCSVHDTAAGTSLVGAWKATSCGLGGARERLDGTLKRYCRCAPVRAVAGDFPTPPCVVVHKPGAFDPATGLTTAATIPFGPYVIRRHGPAETNAVTSLDTCVPDTPVAVRRCGVAENKRGTAVYDACGGTRWVGTPTNGTAGQCCMAILRGSGGASTSIIWCVIGPGGGCVRRDFTHAAVAVDDFAARPGCLVPGATGGSVTAPGAAPPAEACICVPAVGVDAAAGGCAVALADGGEDGDGEGEGEGDGEGSCVVMDSAAGSLLASSTVRFTPVLDRCAA</sequence>
<evidence type="ECO:0000313" key="3">
    <source>
        <dbReference type="Proteomes" id="UP000218209"/>
    </source>
</evidence>
<accession>A0A1X6PCK8</accession>
<feature type="signal peptide" evidence="1">
    <location>
        <begin position="1"/>
        <end position="22"/>
    </location>
</feature>
<gene>
    <name evidence="2" type="ORF">BU14_0108s0004</name>
</gene>
<keyword evidence="3" id="KW-1185">Reference proteome</keyword>